<sequence>MATIDYIIKHAEQHCKNNGSRLTDKRKNVLAGLLQSEKALSAYELANYCAKELDQSLPAMSVYRILDFLQEEQLVHKLNLANKYVACSHITCDHAHEVPQFLICSDCQRVTEIGINKKIIQTLQANVEEAGYHLKSPQLEINCICEACVKED</sequence>
<dbReference type="PANTHER" id="PTHR33202:SF6">
    <property type="entry name" value="ZINC UPTAKE REGULATION PROTEIN"/>
    <property type="match status" value="1"/>
</dbReference>
<dbReference type="GO" id="GO:0000976">
    <property type="term" value="F:transcription cis-regulatory region binding"/>
    <property type="evidence" value="ECO:0007669"/>
    <property type="project" value="TreeGrafter"/>
</dbReference>
<dbReference type="GO" id="GO:0045892">
    <property type="term" value="P:negative regulation of DNA-templated transcription"/>
    <property type="evidence" value="ECO:0007669"/>
    <property type="project" value="TreeGrafter"/>
</dbReference>
<evidence type="ECO:0000256" key="3">
    <source>
        <dbReference type="ARBA" id="ARBA00022833"/>
    </source>
</evidence>
<comment type="similarity">
    <text evidence="1">Belongs to the Fur family.</text>
</comment>
<dbReference type="PANTHER" id="PTHR33202">
    <property type="entry name" value="ZINC UPTAKE REGULATION PROTEIN"/>
    <property type="match status" value="1"/>
</dbReference>
<dbReference type="InterPro" id="IPR036388">
    <property type="entry name" value="WH-like_DNA-bd_sf"/>
</dbReference>
<name>A0A545UGF8_9GAMM</name>
<dbReference type="Pfam" id="PF01475">
    <property type="entry name" value="FUR"/>
    <property type="match status" value="1"/>
</dbReference>
<dbReference type="GO" id="GO:1900376">
    <property type="term" value="P:regulation of secondary metabolite biosynthetic process"/>
    <property type="evidence" value="ECO:0007669"/>
    <property type="project" value="TreeGrafter"/>
</dbReference>
<evidence type="ECO:0000256" key="2">
    <source>
        <dbReference type="ARBA" id="ARBA00022491"/>
    </source>
</evidence>
<keyword evidence="5" id="KW-0238">DNA-binding</keyword>
<dbReference type="Gene3D" id="1.10.10.10">
    <property type="entry name" value="Winged helix-like DNA-binding domain superfamily/Winged helix DNA-binding domain"/>
    <property type="match status" value="1"/>
</dbReference>
<keyword evidence="9" id="KW-1185">Reference proteome</keyword>
<dbReference type="InterPro" id="IPR002481">
    <property type="entry name" value="FUR"/>
</dbReference>
<dbReference type="GO" id="GO:0005829">
    <property type="term" value="C:cytosol"/>
    <property type="evidence" value="ECO:0007669"/>
    <property type="project" value="TreeGrafter"/>
</dbReference>
<keyword evidence="2" id="KW-0678">Repressor</keyword>
<evidence type="ECO:0000313" key="9">
    <source>
        <dbReference type="Proteomes" id="UP000315439"/>
    </source>
</evidence>
<dbReference type="Proteomes" id="UP000315439">
    <property type="component" value="Unassembled WGS sequence"/>
</dbReference>
<dbReference type="EMBL" id="VIKS01000004">
    <property type="protein sequence ID" value="TQV88564.1"/>
    <property type="molecule type" value="Genomic_DNA"/>
</dbReference>
<feature type="binding site" evidence="7">
    <location>
        <position position="148"/>
    </location>
    <ligand>
        <name>Zn(2+)</name>
        <dbReference type="ChEBI" id="CHEBI:29105"/>
    </ligand>
</feature>
<dbReference type="SUPFAM" id="SSF46785">
    <property type="entry name" value="Winged helix' DNA-binding domain"/>
    <property type="match status" value="1"/>
</dbReference>
<feature type="binding site" evidence="7">
    <location>
        <position position="145"/>
    </location>
    <ligand>
        <name>Zn(2+)</name>
        <dbReference type="ChEBI" id="CHEBI:29105"/>
    </ligand>
</feature>
<evidence type="ECO:0000256" key="6">
    <source>
        <dbReference type="ARBA" id="ARBA00023163"/>
    </source>
</evidence>
<evidence type="ECO:0000256" key="7">
    <source>
        <dbReference type="PIRSR" id="PIRSR602481-1"/>
    </source>
</evidence>
<reference evidence="8 9" key="1">
    <citation type="submission" date="2019-07" db="EMBL/GenBank/DDBJ databases">
        <title>Draft genome for Aliikangiella sp. M105.</title>
        <authorList>
            <person name="Wang G."/>
        </authorList>
    </citation>
    <scope>NUCLEOTIDE SEQUENCE [LARGE SCALE GENOMIC DNA]</scope>
    <source>
        <strain evidence="8 9">M105</strain>
    </source>
</reference>
<dbReference type="InterPro" id="IPR043135">
    <property type="entry name" value="Fur_C"/>
</dbReference>
<comment type="caution">
    <text evidence="8">The sequence shown here is derived from an EMBL/GenBank/DDBJ whole genome shotgun (WGS) entry which is preliminary data.</text>
</comment>
<evidence type="ECO:0000256" key="1">
    <source>
        <dbReference type="ARBA" id="ARBA00007957"/>
    </source>
</evidence>
<keyword evidence="6" id="KW-0804">Transcription</keyword>
<dbReference type="Gene3D" id="3.30.1490.190">
    <property type="match status" value="1"/>
</dbReference>
<comment type="cofactor">
    <cofactor evidence="7">
        <name>Zn(2+)</name>
        <dbReference type="ChEBI" id="CHEBI:29105"/>
    </cofactor>
    <text evidence="7">Binds 1 zinc ion per subunit.</text>
</comment>
<evidence type="ECO:0000256" key="4">
    <source>
        <dbReference type="ARBA" id="ARBA00023015"/>
    </source>
</evidence>
<evidence type="ECO:0000313" key="8">
    <source>
        <dbReference type="EMBL" id="TQV88564.1"/>
    </source>
</evidence>
<dbReference type="GO" id="GO:0003700">
    <property type="term" value="F:DNA-binding transcription factor activity"/>
    <property type="evidence" value="ECO:0007669"/>
    <property type="project" value="InterPro"/>
</dbReference>
<protein>
    <submittedName>
        <fullName evidence="8">Transcriptional repressor</fullName>
    </submittedName>
</protein>
<evidence type="ECO:0000256" key="5">
    <source>
        <dbReference type="ARBA" id="ARBA00023125"/>
    </source>
</evidence>
<feature type="binding site" evidence="7">
    <location>
        <position position="104"/>
    </location>
    <ligand>
        <name>Zn(2+)</name>
        <dbReference type="ChEBI" id="CHEBI:29105"/>
    </ligand>
</feature>
<dbReference type="InterPro" id="IPR036390">
    <property type="entry name" value="WH_DNA-bd_sf"/>
</dbReference>
<keyword evidence="7" id="KW-0479">Metal-binding</keyword>
<organism evidence="8 9">
    <name type="scientific">Aliikangiella coralliicola</name>
    <dbReference type="NCBI Taxonomy" id="2592383"/>
    <lineage>
        <taxon>Bacteria</taxon>
        <taxon>Pseudomonadati</taxon>
        <taxon>Pseudomonadota</taxon>
        <taxon>Gammaproteobacteria</taxon>
        <taxon>Oceanospirillales</taxon>
        <taxon>Pleioneaceae</taxon>
        <taxon>Aliikangiella</taxon>
    </lineage>
</organism>
<keyword evidence="4" id="KW-0805">Transcription regulation</keyword>
<dbReference type="GO" id="GO:0008270">
    <property type="term" value="F:zinc ion binding"/>
    <property type="evidence" value="ECO:0007669"/>
    <property type="project" value="TreeGrafter"/>
</dbReference>
<accession>A0A545UGF8</accession>
<proteinExistence type="inferred from homology"/>
<feature type="binding site" evidence="7">
    <location>
        <position position="107"/>
    </location>
    <ligand>
        <name>Zn(2+)</name>
        <dbReference type="ChEBI" id="CHEBI:29105"/>
    </ligand>
</feature>
<dbReference type="OrthoDB" id="9801127at2"/>
<dbReference type="AlphaFoldDB" id="A0A545UGF8"/>
<gene>
    <name evidence="8" type="ORF">FLL46_08580</name>
</gene>
<dbReference type="RefSeq" id="WP_142893072.1">
    <property type="nucleotide sequence ID" value="NZ_ML660162.1"/>
</dbReference>
<keyword evidence="3 7" id="KW-0862">Zinc</keyword>